<feature type="signal peptide" evidence="1">
    <location>
        <begin position="1"/>
        <end position="27"/>
    </location>
</feature>
<sequence length="315" mass="33932">MRLRLDFRLCLALAVLLPAAAAAQVRAIEVRSPRAFGYFLGDLVQAQVDLVVDAGFSVQPASLPQPGPLAYWLDLRRVALNETALADGGRRIRLNLTYQNFYAALDARPLEIPGFAVTLANETAQGLTTAQAVVPGWSFTISPLREVQPTRQDDPADYMRPDGASGAIDARPMLLASGGFAAATLATLAILARDRAWPPFRPRRVRSFAVARRKLRRLKAGVGTGAAADAAYRDGLLALHRGIDTTDGRRVLADDLSAFLARHPALAPQAARLEAFFAASRLAFFGRDTAGARTLVSFAALDDTLCRLAADERRA</sequence>
<protein>
    <recommendedName>
        <fullName evidence="4">Nonribosomal peptide synthetase MxaA</fullName>
    </recommendedName>
</protein>
<name>A0ABQ4QQA1_9HYPH</name>
<reference evidence="2 3" key="1">
    <citation type="journal article" date="2021" name="Front. Microbiol.">
        <title>Comprehensive Comparative Genomics and Phenotyping of Methylobacterium Species.</title>
        <authorList>
            <person name="Alessa O."/>
            <person name="Ogura Y."/>
            <person name="Fujitani Y."/>
            <person name="Takami H."/>
            <person name="Hayashi T."/>
            <person name="Sahin N."/>
            <person name="Tani A."/>
        </authorList>
    </citation>
    <scope>NUCLEOTIDE SEQUENCE [LARGE SCALE GENOMIC DNA]</scope>
    <source>
        <strain evidence="2 3">DSM 23679</strain>
    </source>
</reference>
<organism evidence="2 3">
    <name type="scientific">Methylobacterium cerastii</name>
    <dbReference type="NCBI Taxonomy" id="932741"/>
    <lineage>
        <taxon>Bacteria</taxon>
        <taxon>Pseudomonadati</taxon>
        <taxon>Pseudomonadota</taxon>
        <taxon>Alphaproteobacteria</taxon>
        <taxon>Hyphomicrobiales</taxon>
        <taxon>Methylobacteriaceae</taxon>
        <taxon>Methylobacterium</taxon>
    </lineage>
</organism>
<dbReference type="Proteomes" id="UP001055117">
    <property type="component" value="Unassembled WGS sequence"/>
</dbReference>
<comment type="caution">
    <text evidence="2">The sequence shown here is derived from an EMBL/GenBank/DDBJ whole genome shotgun (WGS) entry which is preliminary data.</text>
</comment>
<evidence type="ECO:0000256" key="1">
    <source>
        <dbReference type="SAM" id="SignalP"/>
    </source>
</evidence>
<feature type="chain" id="PRO_5045945130" description="Nonribosomal peptide synthetase MxaA" evidence="1">
    <location>
        <begin position="28"/>
        <end position="315"/>
    </location>
</feature>
<evidence type="ECO:0008006" key="4">
    <source>
        <dbReference type="Google" id="ProtNLM"/>
    </source>
</evidence>
<accession>A0ABQ4QQA1</accession>
<keyword evidence="3" id="KW-1185">Reference proteome</keyword>
<evidence type="ECO:0000313" key="2">
    <source>
        <dbReference type="EMBL" id="GJD46896.1"/>
    </source>
</evidence>
<proteinExistence type="predicted"/>
<evidence type="ECO:0000313" key="3">
    <source>
        <dbReference type="Proteomes" id="UP001055117"/>
    </source>
</evidence>
<gene>
    <name evidence="2" type="ORF">AFCDBAGC_4781</name>
</gene>
<keyword evidence="1" id="KW-0732">Signal</keyword>
<dbReference type="RefSeq" id="WP_238273126.1">
    <property type="nucleotide sequence ID" value="NZ_BPQG01000098.1"/>
</dbReference>
<dbReference type="EMBL" id="BPQG01000098">
    <property type="protein sequence ID" value="GJD46896.1"/>
    <property type="molecule type" value="Genomic_DNA"/>
</dbReference>